<protein>
    <submittedName>
        <fullName evidence="2">Uncharacterized protein</fullName>
    </submittedName>
</protein>
<gene>
    <name evidence="2" type="ORF">SCF082_LOCUS26824</name>
</gene>
<evidence type="ECO:0000256" key="1">
    <source>
        <dbReference type="SAM" id="MobiDB-lite"/>
    </source>
</evidence>
<sequence>AAQQPQAPEAVPDVVSPVEAEVIDLDSDEATVTTGMMGTREGPDGDQGKRAQTSTTSAEMVHTALLD</sequence>
<evidence type="ECO:0000313" key="3">
    <source>
        <dbReference type="Proteomes" id="UP001642464"/>
    </source>
</evidence>
<evidence type="ECO:0000313" key="2">
    <source>
        <dbReference type="EMBL" id="CAK9048048.1"/>
    </source>
</evidence>
<dbReference type="Proteomes" id="UP001642464">
    <property type="component" value="Unassembled WGS sequence"/>
</dbReference>
<accession>A0ABP0MAE7</accession>
<name>A0ABP0MAE7_9DINO</name>
<proteinExistence type="predicted"/>
<comment type="caution">
    <text evidence="2">The sequence shown here is derived from an EMBL/GenBank/DDBJ whole genome shotgun (WGS) entry which is preliminary data.</text>
</comment>
<feature type="region of interest" description="Disordered" evidence="1">
    <location>
        <begin position="26"/>
        <end position="59"/>
    </location>
</feature>
<dbReference type="EMBL" id="CAXAMM010020524">
    <property type="protein sequence ID" value="CAK9048048.1"/>
    <property type="molecule type" value="Genomic_DNA"/>
</dbReference>
<feature type="non-terminal residue" evidence="2">
    <location>
        <position position="67"/>
    </location>
</feature>
<reference evidence="2 3" key="1">
    <citation type="submission" date="2024-02" db="EMBL/GenBank/DDBJ databases">
        <authorList>
            <person name="Chen Y."/>
            <person name="Shah S."/>
            <person name="Dougan E. K."/>
            <person name="Thang M."/>
            <person name="Chan C."/>
        </authorList>
    </citation>
    <scope>NUCLEOTIDE SEQUENCE [LARGE SCALE GENOMIC DNA]</scope>
</reference>
<keyword evidence="3" id="KW-1185">Reference proteome</keyword>
<organism evidence="2 3">
    <name type="scientific">Durusdinium trenchii</name>
    <dbReference type="NCBI Taxonomy" id="1381693"/>
    <lineage>
        <taxon>Eukaryota</taxon>
        <taxon>Sar</taxon>
        <taxon>Alveolata</taxon>
        <taxon>Dinophyceae</taxon>
        <taxon>Suessiales</taxon>
        <taxon>Symbiodiniaceae</taxon>
        <taxon>Durusdinium</taxon>
    </lineage>
</organism>
<feature type="non-terminal residue" evidence="2">
    <location>
        <position position="1"/>
    </location>
</feature>